<evidence type="ECO:0000313" key="1">
    <source>
        <dbReference type="EMBL" id="SNB57126.1"/>
    </source>
</evidence>
<name>A0A212QCI8_9PROT</name>
<evidence type="ECO:0000313" key="2">
    <source>
        <dbReference type="Proteomes" id="UP000197065"/>
    </source>
</evidence>
<protein>
    <submittedName>
        <fullName evidence="1">Uncharacterized protein</fullName>
    </submittedName>
</protein>
<organism evidence="1 2">
    <name type="scientific">Arboricoccus pini</name>
    <dbReference type="NCBI Taxonomy" id="1963835"/>
    <lineage>
        <taxon>Bacteria</taxon>
        <taxon>Pseudomonadati</taxon>
        <taxon>Pseudomonadota</taxon>
        <taxon>Alphaproteobacteria</taxon>
        <taxon>Geminicoccales</taxon>
        <taxon>Geminicoccaceae</taxon>
        <taxon>Arboricoccus</taxon>
    </lineage>
</organism>
<dbReference type="Proteomes" id="UP000197065">
    <property type="component" value="Unassembled WGS sequence"/>
</dbReference>
<dbReference type="AlphaFoldDB" id="A0A212QCI8"/>
<keyword evidence="2" id="KW-1185">Reference proteome</keyword>
<sequence>MLGELTCQGLGTSYRLLSALEHPLLTGRQDLFHGTIDTADDDSEHVVEIMGNTPRLAAERFGIAVLA</sequence>
<proteinExistence type="predicted"/>
<gene>
    <name evidence="1" type="ORF">SAMN07250955_101560</name>
</gene>
<dbReference type="EMBL" id="FYEH01000001">
    <property type="protein sequence ID" value="SNB57126.1"/>
    <property type="molecule type" value="Genomic_DNA"/>
</dbReference>
<accession>A0A212QCI8</accession>
<reference evidence="1 2" key="1">
    <citation type="submission" date="2017-06" db="EMBL/GenBank/DDBJ databases">
        <authorList>
            <person name="Kim H.J."/>
            <person name="Triplett B.A."/>
        </authorList>
    </citation>
    <scope>NUCLEOTIDE SEQUENCE [LARGE SCALE GENOMIC DNA]</scope>
    <source>
        <strain evidence="1 2">B29T1</strain>
    </source>
</reference>